<evidence type="ECO:0000313" key="2">
    <source>
        <dbReference type="Proteomes" id="UP001152320"/>
    </source>
</evidence>
<evidence type="ECO:0000313" key="1">
    <source>
        <dbReference type="EMBL" id="KAJ8048576.1"/>
    </source>
</evidence>
<dbReference type="AlphaFoldDB" id="A0A9Q1CPB0"/>
<comment type="caution">
    <text evidence="1">The sequence shown here is derived from an EMBL/GenBank/DDBJ whole genome shotgun (WGS) entry which is preliminary data.</text>
</comment>
<sequence length="681" mass="78268">MDQINYGYSTKNITIPQRSEYIKTLIEKTESFIKRLRWKAYFYLNPDRSPPGKENYGFKSRKCPPQIKELSAFENDLLELISHVKFKNVKCAFHDQLDRDSTSIKNSDKLVIPADKTTNFYNLSLDLYNKLLVDNITATYKATDNNVVNEINRDAKCLATKLDLADRIDIPAKKEAYITLKDHKPNFVAKPKCRLINPAKSELGKISKVILDKCNSKLLAVTKIQQWKNTMAVVSWFSNLANKSTTSFICFDIVDFYPSITEDLLSQALNFALLNDAISEQDLDIVMHCRKSLLFHDGNPWVKKSSEDLFDVTMGSFDGAEICELVGTFLLHKITQKYDIGRIGLYRDDGLAAFDAPPQKIERIKKDLCQIFSNYHLRITVEANMKTINYLDVTLDLTSGQYYPYSKPNSIPLYVNSKSNHPPQIIRNLPSSINRRLSDLSSNEAVFNKVAPTYQQALNDSGYTHKLTYSESSQKKKRNRHRNIIWFNPPFSMNVKTNIGHLFLNLVKKHFPTGSALHKIFNRNTLKISYCCMGNIQRTINSHNQALLTKSTTVINDSCNCRNKDICPVPGQCNTSSPVVYQATVSTIERIETYVGLAESFKPRYHNHIKSFNYSRYANDTALSKYVWHLKDNNIPYTITWKFLKKASVYNVTTKRCNLCLWEKYFIIYRPQLASLNSRLS</sequence>
<reference evidence="1" key="1">
    <citation type="submission" date="2021-10" db="EMBL/GenBank/DDBJ databases">
        <title>Tropical sea cucumber genome reveals ecological adaptation and Cuvierian tubules defense mechanism.</title>
        <authorList>
            <person name="Chen T."/>
        </authorList>
    </citation>
    <scope>NUCLEOTIDE SEQUENCE</scope>
    <source>
        <strain evidence="1">Nanhai2018</strain>
        <tissue evidence="1">Muscle</tissue>
    </source>
</reference>
<dbReference type="PANTHER" id="PTHR21301:SF10">
    <property type="entry name" value="REVERSE TRANSCRIPTASE DOMAIN-CONTAINING PROTEIN"/>
    <property type="match status" value="1"/>
</dbReference>
<protein>
    <recommendedName>
        <fullName evidence="3">Reverse transcriptase domain-containing protein</fullName>
    </recommendedName>
</protein>
<dbReference type="Proteomes" id="UP001152320">
    <property type="component" value="Chromosome 1"/>
</dbReference>
<proteinExistence type="predicted"/>
<dbReference type="PANTHER" id="PTHR21301">
    <property type="entry name" value="REVERSE TRANSCRIPTASE"/>
    <property type="match status" value="1"/>
</dbReference>
<organism evidence="1 2">
    <name type="scientific">Holothuria leucospilota</name>
    <name type="common">Black long sea cucumber</name>
    <name type="synonym">Mertensiothuria leucospilota</name>
    <dbReference type="NCBI Taxonomy" id="206669"/>
    <lineage>
        <taxon>Eukaryota</taxon>
        <taxon>Metazoa</taxon>
        <taxon>Echinodermata</taxon>
        <taxon>Eleutherozoa</taxon>
        <taxon>Echinozoa</taxon>
        <taxon>Holothuroidea</taxon>
        <taxon>Aspidochirotacea</taxon>
        <taxon>Aspidochirotida</taxon>
        <taxon>Holothuriidae</taxon>
        <taxon>Holothuria</taxon>
    </lineage>
</organism>
<keyword evidence="2" id="KW-1185">Reference proteome</keyword>
<name>A0A9Q1CPB0_HOLLE</name>
<accession>A0A9Q1CPB0</accession>
<evidence type="ECO:0008006" key="3">
    <source>
        <dbReference type="Google" id="ProtNLM"/>
    </source>
</evidence>
<dbReference type="OrthoDB" id="5970526at2759"/>
<gene>
    <name evidence="1" type="ORF">HOLleu_00941</name>
</gene>
<dbReference type="EMBL" id="JAIZAY010000001">
    <property type="protein sequence ID" value="KAJ8048576.1"/>
    <property type="molecule type" value="Genomic_DNA"/>
</dbReference>